<dbReference type="InterPro" id="IPR048031">
    <property type="entry name" value="ScyD/ScyE-like"/>
</dbReference>
<dbReference type="InterPro" id="IPR015943">
    <property type="entry name" value="WD40/YVTN_repeat-like_dom_sf"/>
</dbReference>
<comment type="caution">
    <text evidence="1">The sequence shown here is derived from an EMBL/GenBank/DDBJ whole genome shotgun (WGS) entry which is preliminary data.</text>
</comment>
<name>A0ABW6BY38_9BACT</name>
<dbReference type="NCBIfam" id="NF033206">
    <property type="entry name" value="ScyE_fam"/>
    <property type="match status" value="1"/>
</dbReference>
<keyword evidence="2" id="KW-1185">Reference proteome</keyword>
<organism evidence="1 2">
    <name type="scientific">Pontibacter toksunensis</name>
    <dbReference type="NCBI Taxonomy" id="1332631"/>
    <lineage>
        <taxon>Bacteria</taxon>
        <taxon>Pseudomonadati</taxon>
        <taxon>Bacteroidota</taxon>
        <taxon>Cytophagia</taxon>
        <taxon>Cytophagales</taxon>
        <taxon>Hymenobacteraceae</taxon>
        <taxon>Pontibacter</taxon>
    </lineage>
</organism>
<dbReference type="RefSeq" id="WP_377486780.1">
    <property type="nucleotide sequence ID" value="NZ_JBHUOX010000012.1"/>
</dbReference>
<sequence length="342" mass="37049">MKKHLHIFLSFILLACTTGCEHLPDLIDLDKPHPNKPLVTPFASGLTAPIGIETDAQGRLWVTEAGTGLADDGQLSLVTPQGTVYPVVTGFPSGLSPEGAVYGLNHLILRGNTLWMLHGVEGKLYKFDVSSFQPGDAPLQASELEYEDLGTFVKAYEFEDDTNESDLFNLTTGPEGDLYIVDAGANAIIRRKNGTGELSIFAVVPPIPNPGGDPAQVESVPTGIVFDGQRFLVSTFTGFPFPQQQATIYEVDLQGNTSVYSTGLKNITDIELGMDKKPVVLEYGTWTGETFLENSGTIVRSTQEKNTRLVTGLNFPNSIERSGAKTYYVAQTFDGLIQKAIL</sequence>
<gene>
    <name evidence="1" type="ORF">ACFS7Z_16385</name>
</gene>
<dbReference type="Gene3D" id="2.130.10.10">
    <property type="entry name" value="YVTN repeat-like/Quinoprotein amine dehydrogenase"/>
    <property type="match status" value="1"/>
</dbReference>
<reference evidence="2" key="1">
    <citation type="journal article" date="2019" name="Int. J. Syst. Evol. Microbiol.">
        <title>The Global Catalogue of Microorganisms (GCM) 10K type strain sequencing project: providing services to taxonomists for standard genome sequencing and annotation.</title>
        <authorList>
            <consortium name="The Broad Institute Genomics Platform"/>
            <consortium name="The Broad Institute Genome Sequencing Center for Infectious Disease"/>
            <person name="Wu L."/>
            <person name="Ma J."/>
        </authorList>
    </citation>
    <scope>NUCLEOTIDE SEQUENCE [LARGE SCALE GENOMIC DNA]</scope>
    <source>
        <strain evidence="2">KCTC 23984</strain>
    </source>
</reference>
<dbReference type="PROSITE" id="PS51257">
    <property type="entry name" value="PROKAR_LIPOPROTEIN"/>
    <property type="match status" value="1"/>
</dbReference>
<accession>A0ABW6BY38</accession>
<evidence type="ECO:0000313" key="2">
    <source>
        <dbReference type="Proteomes" id="UP001597641"/>
    </source>
</evidence>
<dbReference type="SUPFAM" id="SSF101898">
    <property type="entry name" value="NHL repeat"/>
    <property type="match status" value="1"/>
</dbReference>
<dbReference type="Proteomes" id="UP001597641">
    <property type="component" value="Unassembled WGS sequence"/>
</dbReference>
<protein>
    <submittedName>
        <fullName evidence="1">ScyD/ScyE family protein</fullName>
    </submittedName>
</protein>
<evidence type="ECO:0000313" key="1">
    <source>
        <dbReference type="EMBL" id="MFD3001952.1"/>
    </source>
</evidence>
<proteinExistence type="predicted"/>
<dbReference type="EMBL" id="JBHUOX010000012">
    <property type="protein sequence ID" value="MFD3001952.1"/>
    <property type="molecule type" value="Genomic_DNA"/>
</dbReference>